<dbReference type="Proteomes" id="UP000646053">
    <property type="component" value="Unassembled WGS sequence"/>
</dbReference>
<keyword evidence="2" id="KW-1185">Reference proteome</keyword>
<sequence length="154" mass="16865">MTAATSYPNISDLSAEDYLVLGLATCFLKDEGEIHEVKVIEPIPSAALEAILKGIPTSYSLAIATTIGAVLPSDTPQLLSEFPEDAQFCDDFAYRATSAARTYKAKTAAQAHIPAGATRTDFNFSTERRRVLNSQRIVKTEDNVKQHEYTHKTL</sequence>
<accession>A0A8J7Z2P3</accession>
<dbReference type="AlphaFoldDB" id="A0A8J7Z2P3"/>
<comment type="caution">
    <text evidence="1">The sequence shown here is derived from an EMBL/GenBank/DDBJ whole genome shotgun (WGS) entry which is preliminary data.</text>
</comment>
<gene>
    <name evidence="1" type="ORF">GS601_06980</name>
</gene>
<evidence type="ECO:0000313" key="2">
    <source>
        <dbReference type="Proteomes" id="UP000646053"/>
    </source>
</evidence>
<reference evidence="1" key="1">
    <citation type="submission" date="2019-12" db="EMBL/GenBank/DDBJ databases">
        <title>High-Quality draft genome sequences of three cyanobacteria isolated from the limestone walls of the Old Cathedral of Coimbra.</title>
        <authorList>
            <person name="Tiago I."/>
            <person name="Soares F."/>
            <person name="Portugal A."/>
        </authorList>
    </citation>
    <scope>NUCLEOTIDE SEQUENCE</scope>
    <source>
        <strain evidence="1">A</strain>
    </source>
</reference>
<protein>
    <submittedName>
        <fullName evidence="1">Uncharacterized protein</fullName>
    </submittedName>
</protein>
<proteinExistence type="predicted"/>
<organism evidence="1 2">
    <name type="scientific">Myxacorys almedinensis A</name>
    <dbReference type="NCBI Taxonomy" id="2690445"/>
    <lineage>
        <taxon>Bacteria</taxon>
        <taxon>Bacillati</taxon>
        <taxon>Cyanobacteriota</taxon>
        <taxon>Cyanophyceae</taxon>
        <taxon>Leptolyngbyales</taxon>
        <taxon>Leptolyngbyaceae</taxon>
        <taxon>Myxacorys</taxon>
        <taxon>Myxacorys almedinensis</taxon>
    </lineage>
</organism>
<name>A0A8J7Z2P3_9CYAN</name>
<evidence type="ECO:0000313" key="1">
    <source>
        <dbReference type="EMBL" id="NDJ17033.1"/>
    </source>
</evidence>
<dbReference type="RefSeq" id="WP_162422550.1">
    <property type="nucleotide sequence ID" value="NZ_WVIE01000006.1"/>
</dbReference>
<dbReference type="EMBL" id="WVIE01000006">
    <property type="protein sequence ID" value="NDJ17033.1"/>
    <property type="molecule type" value="Genomic_DNA"/>
</dbReference>